<name>A0ACC3BR64_PYRYE</name>
<dbReference type="Proteomes" id="UP000798662">
    <property type="component" value="Chromosome 1"/>
</dbReference>
<evidence type="ECO:0000313" key="2">
    <source>
        <dbReference type="Proteomes" id="UP000798662"/>
    </source>
</evidence>
<reference evidence="1" key="1">
    <citation type="submission" date="2019-11" db="EMBL/GenBank/DDBJ databases">
        <title>Nori genome reveals adaptations in red seaweeds to the harsh intertidal environment.</title>
        <authorList>
            <person name="Wang D."/>
            <person name="Mao Y."/>
        </authorList>
    </citation>
    <scope>NUCLEOTIDE SEQUENCE</scope>
    <source>
        <tissue evidence="1">Gametophyte</tissue>
    </source>
</reference>
<dbReference type="EMBL" id="CM020618">
    <property type="protein sequence ID" value="KAK1860007.1"/>
    <property type="molecule type" value="Genomic_DNA"/>
</dbReference>
<protein>
    <submittedName>
        <fullName evidence="1">Uncharacterized protein</fullName>
    </submittedName>
</protein>
<accession>A0ACC3BR64</accession>
<organism evidence="1 2">
    <name type="scientific">Pyropia yezoensis</name>
    <name type="common">Susabi-nori</name>
    <name type="synonym">Porphyra yezoensis</name>
    <dbReference type="NCBI Taxonomy" id="2788"/>
    <lineage>
        <taxon>Eukaryota</taxon>
        <taxon>Rhodophyta</taxon>
        <taxon>Bangiophyceae</taxon>
        <taxon>Bangiales</taxon>
        <taxon>Bangiaceae</taxon>
        <taxon>Pyropia</taxon>
    </lineage>
</organism>
<gene>
    <name evidence="1" type="ORF">I4F81_002599</name>
</gene>
<proteinExistence type="predicted"/>
<evidence type="ECO:0000313" key="1">
    <source>
        <dbReference type="EMBL" id="KAK1860007.1"/>
    </source>
</evidence>
<comment type="caution">
    <text evidence="1">The sequence shown here is derived from an EMBL/GenBank/DDBJ whole genome shotgun (WGS) entry which is preliminary data.</text>
</comment>
<sequence>MLDPSPEVGTTGASGATAMVNGGLSASAGEANGNGAPAAIPVAALVTSPDSADVSAVEVAMDRDVRPWIDLIDSLRSFGIEQDLPIPQLSVMGDQSSGKSSVLEFLSGVPFPRGTGLVTRCATQLTMKRVPGISFRGKAELRWDRPQPDAAGPIACKADVASKIERLTEAAVGDGVFSNDTVVIEIEATDVPDLTIIDLPGLVRTTTAGQSKSIIKQVDSLVQRYLESERTIILAVVPATVDIATSDILERAHQVDPEGVRTVGVLTKLDLVGAGAEEEVVDILDNVRKPLNLGYVGVRCRSAADLKTNMTLATAVSEERIFFETHPVFSRLRPDVRGVQTLTTKLTRVLVSRIRDAVPTMAAEVASQLKLTDEAMAALGGPPPATRAAQHEFFVTRVRIFAHLLSAAVSARYDDEVFDNPALRVCTAAADAYDACARQVVKELRPPFEDAPYLAKIESEVASSRGLALPCFPDVCVFDKFVRQTAAQWKDPAMDCREAVVQVLRGTVRSLVDHVFGKYPALSARMVGVAEELVDDVSAKCAEVLERILMYECLQPHTLNPSFMRSVNQQRKSFLEKLIGSTEDLFSDETDGSDQKRVAVVGKLEGLLESPTEILNALRAFWMVSSVRFVDYVAMAVRHEVLEGGCRRITEAFYVALADLNLPSLFTEDGRLFDRRVALEAKRRRLRSAQTAMRKLHTT</sequence>
<keyword evidence="2" id="KW-1185">Reference proteome</keyword>